<organism evidence="2 3">
    <name type="scientific">Lasiosphaeria hispida</name>
    <dbReference type="NCBI Taxonomy" id="260671"/>
    <lineage>
        <taxon>Eukaryota</taxon>
        <taxon>Fungi</taxon>
        <taxon>Dikarya</taxon>
        <taxon>Ascomycota</taxon>
        <taxon>Pezizomycotina</taxon>
        <taxon>Sordariomycetes</taxon>
        <taxon>Sordariomycetidae</taxon>
        <taxon>Sordariales</taxon>
        <taxon>Lasiosphaeriaceae</taxon>
        <taxon>Lasiosphaeria</taxon>
    </lineage>
</organism>
<dbReference type="Proteomes" id="UP001275084">
    <property type="component" value="Unassembled WGS sequence"/>
</dbReference>
<dbReference type="EMBL" id="JAUIQD010000002">
    <property type="protein sequence ID" value="KAK3360266.1"/>
    <property type="molecule type" value="Genomic_DNA"/>
</dbReference>
<proteinExistence type="predicted"/>
<gene>
    <name evidence="2" type="ORF">B0T25DRAFT_126072</name>
</gene>
<feature type="signal peptide" evidence="1">
    <location>
        <begin position="1"/>
        <end position="22"/>
    </location>
</feature>
<comment type="caution">
    <text evidence="2">The sequence shown here is derived from an EMBL/GenBank/DDBJ whole genome shotgun (WGS) entry which is preliminary data.</text>
</comment>
<protein>
    <recommendedName>
        <fullName evidence="4">Collagen-like protein Mcl1</fullName>
    </recommendedName>
</protein>
<evidence type="ECO:0008006" key="4">
    <source>
        <dbReference type="Google" id="ProtNLM"/>
    </source>
</evidence>
<accession>A0AAJ0HRR9</accession>
<evidence type="ECO:0000256" key="1">
    <source>
        <dbReference type="SAM" id="SignalP"/>
    </source>
</evidence>
<name>A0AAJ0HRR9_9PEZI</name>
<keyword evidence="3" id="KW-1185">Reference proteome</keyword>
<evidence type="ECO:0000313" key="2">
    <source>
        <dbReference type="EMBL" id="KAK3360266.1"/>
    </source>
</evidence>
<keyword evidence="1" id="KW-0732">Signal</keyword>
<sequence>MRSSPGLTMSLVLLALAPLVLAASSMPPSGYDFKSLASILDYEDQVCHPVTEHASDTVPPCLEIVTIETMCTPNGTRPLDLKAHQDCMCRGSFFDEWPFCLQCLFLHGLRSQRDVAYYKSVLATASRALCNAPAPTAEFAAIFGSAQSAVAYPTTGATVSSDAAPSATAVSLYFTATRGQGPGQITGEAASATASVLFTAPKASFTPSASGTAPGIDVGGGPAVVSGTAAPGTGAKTGAAARERAGASSLGLVVLGVVGAVLV</sequence>
<reference evidence="2" key="2">
    <citation type="submission" date="2023-06" db="EMBL/GenBank/DDBJ databases">
        <authorList>
            <consortium name="Lawrence Berkeley National Laboratory"/>
            <person name="Haridas S."/>
            <person name="Hensen N."/>
            <person name="Bonometti L."/>
            <person name="Westerberg I."/>
            <person name="Brannstrom I.O."/>
            <person name="Guillou S."/>
            <person name="Cros-Aarteil S."/>
            <person name="Calhoun S."/>
            <person name="Kuo A."/>
            <person name="Mondo S."/>
            <person name="Pangilinan J."/>
            <person name="Riley R."/>
            <person name="Labutti K."/>
            <person name="Andreopoulos B."/>
            <person name="Lipzen A."/>
            <person name="Chen C."/>
            <person name="Yanf M."/>
            <person name="Daum C."/>
            <person name="Ng V."/>
            <person name="Clum A."/>
            <person name="Steindorff A."/>
            <person name="Ohm R."/>
            <person name="Martin F."/>
            <person name="Silar P."/>
            <person name="Natvig D."/>
            <person name="Lalanne C."/>
            <person name="Gautier V."/>
            <person name="Ament-Velasquez S.L."/>
            <person name="Kruys A."/>
            <person name="Hutchinson M.I."/>
            <person name="Powell A.J."/>
            <person name="Barry K."/>
            <person name="Miller A.N."/>
            <person name="Grigoriev I.V."/>
            <person name="Debuchy R."/>
            <person name="Gladieux P."/>
            <person name="Thoren M.H."/>
            <person name="Johannesson H."/>
        </authorList>
    </citation>
    <scope>NUCLEOTIDE SEQUENCE</scope>
    <source>
        <strain evidence="2">CBS 955.72</strain>
    </source>
</reference>
<dbReference type="AlphaFoldDB" id="A0AAJ0HRR9"/>
<feature type="chain" id="PRO_5042604521" description="Collagen-like protein Mcl1" evidence="1">
    <location>
        <begin position="23"/>
        <end position="263"/>
    </location>
</feature>
<reference evidence="2" key="1">
    <citation type="journal article" date="2023" name="Mol. Phylogenet. Evol.">
        <title>Genome-scale phylogeny and comparative genomics of the fungal order Sordariales.</title>
        <authorList>
            <person name="Hensen N."/>
            <person name="Bonometti L."/>
            <person name="Westerberg I."/>
            <person name="Brannstrom I.O."/>
            <person name="Guillou S."/>
            <person name="Cros-Aarteil S."/>
            <person name="Calhoun S."/>
            <person name="Haridas S."/>
            <person name="Kuo A."/>
            <person name="Mondo S."/>
            <person name="Pangilinan J."/>
            <person name="Riley R."/>
            <person name="LaButti K."/>
            <person name="Andreopoulos B."/>
            <person name="Lipzen A."/>
            <person name="Chen C."/>
            <person name="Yan M."/>
            <person name="Daum C."/>
            <person name="Ng V."/>
            <person name="Clum A."/>
            <person name="Steindorff A."/>
            <person name="Ohm R.A."/>
            <person name="Martin F."/>
            <person name="Silar P."/>
            <person name="Natvig D.O."/>
            <person name="Lalanne C."/>
            <person name="Gautier V."/>
            <person name="Ament-Velasquez S.L."/>
            <person name="Kruys A."/>
            <person name="Hutchinson M.I."/>
            <person name="Powell A.J."/>
            <person name="Barry K."/>
            <person name="Miller A.N."/>
            <person name="Grigoriev I.V."/>
            <person name="Debuchy R."/>
            <person name="Gladieux P."/>
            <person name="Hiltunen Thoren M."/>
            <person name="Johannesson H."/>
        </authorList>
    </citation>
    <scope>NUCLEOTIDE SEQUENCE</scope>
    <source>
        <strain evidence="2">CBS 955.72</strain>
    </source>
</reference>
<evidence type="ECO:0000313" key="3">
    <source>
        <dbReference type="Proteomes" id="UP001275084"/>
    </source>
</evidence>